<evidence type="ECO:0000313" key="1">
    <source>
        <dbReference type="EMBL" id="TYO65480.1"/>
    </source>
</evidence>
<gene>
    <name evidence="1" type="ORF">FXV83_16220</name>
</gene>
<accession>A0A5S4YM93</accession>
<comment type="caution">
    <text evidence="1">The sequence shown here is derived from an EMBL/GenBank/DDBJ whole genome shotgun (WGS) entry which is preliminary data.</text>
</comment>
<reference evidence="1 2" key="1">
    <citation type="submission" date="2019-08" db="EMBL/GenBank/DDBJ databases">
        <title>Bradyrhizobium hipponensis sp. nov., a rhizobium isolated from a Lupinus angustifolius root nodule in Tunisia.</title>
        <authorList>
            <person name="Off K."/>
            <person name="Rejili M."/>
            <person name="Mars M."/>
            <person name="Brachmann A."/>
            <person name="Marin M."/>
        </authorList>
    </citation>
    <scope>NUCLEOTIDE SEQUENCE [LARGE SCALE GENOMIC DNA]</scope>
    <source>
        <strain evidence="2">aSej3</strain>
    </source>
</reference>
<name>A0A5S4YM93_9BRAD</name>
<dbReference type="RefSeq" id="WP_148740414.1">
    <property type="nucleotide sequence ID" value="NZ_VSTH01000051.1"/>
</dbReference>
<protein>
    <submittedName>
        <fullName evidence="1">Uncharacterized protein</fullName>
    </submittedName>
</protein>
<sequence length="69" mass="7598">MKRTKKQQAADAARIQRAVTGILIPMTSIPRVYAHAEKLIANGCDDTELVNGIRSILTPETTTLHVGRR</sequence>
<evidence type="ECO:0000313" key="2">
    <source>
        <dbReference type="Proteomes" id="UP000324797"/>
    </source>
</evidence>
<dbReference type="AlphaFoldDB" id="A0A5S4YM93"/>
<proteinExistence type="predicted"/>
<dbReference type="Proteomes" id="UP000324797">
    <property type="component" value="Unassembled WGS sequence"/>
</dbReference>
<organism evidence="1 2">
    <name type="scientific">Bradyrhizobium hipponense</name>
    <dbReference type="NCBI Taxonomy" id="2605638"/>
    <lineage>
        <taxon>Bacteria</taxon>
        <taxon>Pseudomonadati</taxon>
        <taxon>Pseudomonadota</taxon>
        <taxon>Alphaproteobacteria</taxon>
        <taxon>Hyphomicrobiales</taxon>
        <taxon>Nitrobacteraceae</taxon>
        <taxon>Bradyrhizobium</taxon>
    </lineage>
</organism>
<dbReference type="EMBL" id="VSTH01000051">
    <property type="protein sequence ID" value="TYO65480.1"/>
    <property type="molecule type" value="Genomic_DNA"/>
</dbReference>
<keyword evidence="2" id="KW-1185">Reference proteome</keyword>